<dbReference type="EMBL" id="APPV01000006">
    <property type="protein sequence ID" value="ENV61690.1"/>
    <property type="molecule type" value="Genomic_DNA"/>
</dbReference>
<evidence type="ECO:0000256" key="1">
    <source>
        <dbReference type="SAM" id="MobiDB-lite"/>
    </source>
</evidence>
<keyword evidence="3" id="KW-1185">Reference proteome</keyword>
<gene>
    <name evidence="2" type="ORF">F950_00973</name>
</gene>
<evidence type="ECO:0000313" key="3">
    <source>
        <dbReference type="Proteomes" id="UP000018433"/>
    </source>
</evidence>
<sequence>MHLLSGIPLYTEPKSLEKPKWIEIKAFCPRNNQRFSHKKNELFAFSDNSAHKKTKKPASAGFGDVKADLNF</sequence>
<comment type="caution">
    <text evidence="2">The sequence shown here is derived from an EMBL/GenBank/DDBJ whole genome shotgun (WGS) entry which is preliminary data.</text>
</comment>
<reference evidence="2 3" key="1">
    <citation type="submission" date="2013-02" db="EMBL/GenBank/DDBJ databases">
        <title>The Genome Sequence of Acinetobacter soli NIPH 2899.</title>
        <authorList>
            <consortium name="The Broad Institute Genome Sequencing Platform"/>
            <consortium name="The Broad Institute Genome Sequencing Center for Infectious Disease"/>
            <person name="Cerqueira G."/>
            <person name="Feldgarden M."/>
            <person name="Courvalin P."/>
            <person name="Perichon B."/>
            <person name="Grillot-Courvalin C."/>
            <person name="Clermont D."/>
            <person name="Rocha E."/>
            <person name="Yoon E.-J."/>
            <person name="Nemec A."/>
            <person name="Walker B."/>
            <person name="Young S.K."/>
            <person name="Zeng Q."/>
            <person name="Gargeya S."/>
            <person name="Fitzgerald M."/>
            <person name="Haas B."/>
            <person name="Abouelleil A."/>
            <person name="Alvarado L."/>
            <person name="Arachchi H.M."/>
            <person name="Berlin A.M."/>
            <person name="Chapman S.B."/>
            <person name="Dewar J."/>
            <person name="Goldberg J."/>
            <person name="Griggs A."/>
            <person name="Gujja S."/>
            <person name="Hansen M."/>
            <person name="Howarth C."/>
            <person name="Imamovic A."/>
            <person name="Larimer J."/>
            <person name="McCowan C."/>
            <person name="Murphy C."/>
            <person name="Neiman D."/>
            <person name="Pearson M."/>
            <person name="Priest M."/>
            <person name="Roberts A."/>
            <person name="Saif S."/>
            <person name="Shea T."/>
            <person name="Sisk P."/>
            <person name="Sykes S."/>
            <person name="Wortman J."/>
            <person name="Nusbaum C."/>
            <person name="Birren B."/>
        </authorList>
    </citation>
    <scope>NUCLEOTIDE SEQUENCE [LARGE SCALE GENOMIC DNA]</scope>
    <source>
        <strain evidence="2 3">NIPH 2899</strain>
    </source>
</reference>
<evidence type="ECO:0000313" key="2">
    <source>
        <dbReference type="EMBL" id="ENV61690.1"/>
    </source>
</evidence>
<protein>
    <submittedName>
        <fullName evidence="2">Uncharacterized protein</fullName>
    </submittedName>
</protein>
<proteinExistence type="predicted"/>
<organism evidence="2 3">
    <name type="scientific">Acinetobacter soli NIPH 2899</name>
    <dbReference type="NCBI Taxonomy" id="1217677"/>
    <lineage>
        <taxon>Bacteria</taxon>
        <taxon>Pseudomonadati</taxon>
        <taxon>Pseudomonadota</taxon>
        <taxon>Gammaproteobacteria</taxon>
        <taxon>Moraxellales</taxon>
        <taxon>Moraxellaceae</taxon>
        <taxon>Acinetobacter</taxon>
    </lineage>
</organism>
<name>A0ABN0K184_9GAMM</name>
<accession>A0ABN0K184</accession>
<feature type="region of interest" description="Disordered" evidence="1">
    <location>
        <begin position="48"/>
        <end position="71"/>
    </location>
</feature>
<dbReference type="Proteomes" id="UP000018433">
    <property type="component" value="Unassembled WGS sequence"/>
</dbReference>